<evidence type="ECO:0000313" key="2">
    <source>
        <dbReference type="EMBL" id="RDI56455.1"/>
    </source>
</evidence>
<proteinExistence type="predicted"/>
<reference evidence="3" key="3">
    <citation type="submission" date="2019-07" db="EMBL/GenBank/DDBJ databases">
        <authorList>
            <person name="Whitman W."/>
            <person name="Huntemann M."/>
            <person name="Clum A."/>
            <person name="Pillay M."/>
            <person name="Palaniappan K."/>
            <person name="Varghese N."/>
            <person name="Mikhailova N."/>
            <person name="Stamatis D."/>
            <person name="Reddy T."/>
            <person name="Daum C."/>
            <person name="Shapiro N."/>
            <person name="Ivanova N."/>
            <person name="Kyrpides N."/>
            <person name="Woyke T."/>
        </authorList>
    </citation>
    <scope>NUCLEOTIDE SEQUENCE</scope>
    <source>
        <strain evidence="3">CGMCC 1.5380</strain>
    </source>
</reference>
<protein>
    <submittedName>
        <fullName evidence="3">Tetratricopeptide repeat protein</fullName>
    </submittedName>
</protein>
<dbReference type="SMART" id="SM00028">
    <property type="entry name" value="TPR"/>
    <property type="match status" value="4"/>
</dbReference>
<evidence type="ECO:0000256" key="1">
    <source>
        <dbReference type="PROSITE-ProRule" id="PRU00339"/>
    </source>
</evidence>
<dbReference type="EMBL" id="VLKX01000004">
    <property type="protein sequence ID" value="TWI49025.1"/>
    <property type="molecule type" value="Genomic_DNA"/>
</dbReference>
<organism evidence="3 5">
    <name type="scientific">Flavobacterium glaciei</name>
    <dbReference type="NCBI Taxonomy" id="386300"/>
    <lineage>
        <taxon>Bacteria</taxon>
        <taxon>Pseudomonadati</taxon>
        <taxon>Bacteroidota</taxon>
        <taxon>Flavobacteriia</taxon>
        <taxon>Flavobacteriales</taxon>
        <taxon>Flavobacteriaceae</taxon>
        <taxon>Flavobacterium</taxon>
    </lineage>
</organism>
<feature type="repeat" description="TPR" evidence="1">
    <location>
        <begin position="79"/>
        <end position="112"/>
    </location>
</feature>
<dbReference type="PROSITE" id="PS50293">
    <property type="entry name" value="TPR_REGION"/>
    <property type="match status" value="1"/>
</dbReference>
<dbReference type="Pfam" id="PF13181">
    <property type="entry name" value="TPR_8"/>
    <property type="match status" value="2"/>
</dbReference>
<dbReference type="PROSITE" id="PS50005">
    <property type="entry name" value="TPR"/>
    <property type="match status" value="1"/>
</dbReference>
<dbReference type="InterPro" id="IPR039340">
    <property type="entry name" value="Tfc4/TFIIIC-102/Sfc4"/>
</dbReference>
<evidence type="ECO:0000313" key="4">
    <source>
        <dbReference type="Proteomes" id="UP000254518"/>
    </source>
</evidence>
<evidence type="ECO:0000313" key="5">
    <source>
        <dbReference type="Proteomes" id="UP000321392"/>
    </source>
</evidence>
<reference evidence="2 4" key="2">
    <citation type="submission" date="2018-07" db="EMBL/GenBank/DDBJ databases">
        <title>Genomic Encyclopedia of Type Strains, Phase IV (KMG-IV): sequencing the most valuable type-strain genomes for metagenomic binning, comparative biology and taxonomic classification.</title>
        <authorList>
            <person name="Goeker M."/>
        </authorList>
    </citation>
    <scope>NUCLEOTIDE SEQUENCE [LARGE SCALE GENOMIC DNA]</scope>
    <source>
        <strain evidence="2 4">DSM 19728</strain>
    </source>
</reference>
<dbReference type="Proteomes" id="UP000254518">
    <property type="component" value="Unassembled WGS sequence"/>
</dbReference>
<dbReference type="PANTHER" id="PTHR23082:SF0">
    <property type="entry name" value="GENERAL TRANSCRIPTION FACTOR 3C POLYPEPTIDE 3"/>
    <property type="match status" value="1"/>
</dbReference>
<dbReference type="EMBL" id="QQBA01000004">
    <property type="protein sequence ID" value="RDI56455.1"/>
    <property type="molecule type" value="Genomic_DNA"/>
</dbReference>
<comment type="caution">
    <text evidence="3">The sequence shown here is derived from an EMBL/GenBank/DDBJ whole genome shotgun (WGS) entry which is preliminary data.</text>
</comment>
<dbReference type="PANTHER" id="PTHR23082">
    <property type="entry name" value="TRANSCRIPTION INITIATION FACTOR IIIC TFIIIC , POLYPEPTIDE 3-RELATED"/>
    <property type="match status" value="1"/>
</dbReference>
<sequence>MDRLGLNKNMKNNAFLLFILGTLLFPAMLCAQMEPEEIKLDTDQFQELFYESLLQKGIENYDKAVVALDKCIKIKPDDAAVYYELGKNYLALKDYNNAYTSFEKATKIDPKNKWYWVGMYDVSYETSNYNQAIMIINKLIEFDEKYKEDLTSLYIGTKQFDKALSLINELNETFGKTDRRDLYKSQILSEGKFQNMEASNLLEQIDKNPQEESNYISLIVLYSKNKEEEKAFEIVKKLEKAIPNSEWAQVTLFKNYLDVNDAPKAINAMNVVLASSKIDLKIKHRILNEFLIFTDKNPQYSADLEKAISYFANDATVNVAKEIGKFYHEKKQWVNASKYYEQALKKGSTDDIETNLLLLQAYTELKQFDLVAKKASVMVDTFPTQPQFYYYAGLGYNQLQQFKKAKDFLEMGMDYVVENKELEINFNIQLGEAHNGLGDFKKKDLFFAKANQLLKEKK</sequence>
<dbReference type="RefSeq" id="WP_317048669.1">
    <property type="nucleotide sequence ID" value="NZ_QQBA01000004.1"/>
</dbReference>
<keyword evidence="4" id="KW-1185">Reference proteome</keyword>
<evidence type="ECO:0000313" key="3">
    <source>
        <dbReference type="EMBL" id="TWI49025.1"/>
    </source>
</evidence>
<dbReference type="GO" id="GO:0006383">
    <property type="term" value="P:transcription by RNA polymerase III"/>
    <property type="evidence" value="ECO:0007669"/>
    <property type="project" value="InterPro"/>
</dbReference>
<dbReference type="Gene3D" id="1.25.40.10">
    <property type="entry name" value="Tetratricopeptide repeat domain"/>
    <property type="match status" value="2"/>
</dbReference>
<dbReference type="InterPro" id="IPR019734">
    <property type="entry name" value="TPR_rpt"/>
</dbReference>
<dbReference type="SUPFAM" id="SSF48452">
    <property type="entry name" value="TPR-like"/>
    <property type="match status" value="1"/>
</dbReference>
<dbReference type="GO" id="GO:0000127">
    <property type="term" value="C:transcription factor TFIIIC complex"/>
    <property type="evidence" value="ECO:0007669"/>
    <property type="project" value="TreeGrafter"/>
</dbReference>
<name>A0A562PX78_9FLAO</name>
<gene>
    <name evidence="2" type="ORF">DFR66_10416</name>
    <name evidence="3" type="ORF">IQ02_01009</name>
</gene>
<accession>A0A562PX78</accession>
<reference evidence="3 5" key="1">
    <citation type="journal article" date="2015" name="Stand. Genomic Sci.">
        <title>Genomic Encyclopedia of Bacterial and Archaeal Type Strains, Phase III: the genomes of soil and plant-associated and newly described type strains.</title>
        <authorList>
            <person name="Whitman W.B."/>
            <person name="Woyke T."/>
            <person name="Klenk H.P."/>
            <person name="Zhou Y."/>
            <person name="Lilburn T.G."/>
            <person name="Beck B.J."/>
            <person name="De Vos P."/>
            <person name="Vandamme P."/>
            <person name="Eisen J.A."/>
            <person name="Garrity G."/>
            <person name="Hugenholtz P."/>
            <person name="Kyrpides N.C."/>
        </authorList>
    </citation>
    <scope>NUCLEOTIDE SEQUENCE [LARGE SCALE GENOMIC DNA]</scope>
    <source>
        <strain evidence="3 5">CGMCC 1.5380</strain>
    </source>
</reference>
<dbReference type="InterPro" id="IPR011990">
    <property type="entry name" value="TPR-like_helical_dom_sf"/>
</dbReference>
<dbReference type="AlphaFoldDB" id="A0A562PX78"/>
<dbReference type="Proteomes" id="UP000321392">
    <property type="component" value="Unassembled WGS sequence"/>
</dbReference>
<keyword evidence="1" id="KW-0802">TPR repeat</keyword>